<organism evidence="1 2">
    <name type="scientific">Amycolatopsis nalaikhensis</name>
    <dbReference type="NCBI Taxonomy" id="715472"/>
    <lineage>
        <taxon>Bacteria</taxon>
        <taxon>Bacillati</taxon>
        <taxon>Actinomycetota</taxon>
        <taxon>Actinomycetes</taxon>
        <taxon>Pseudonocardiales</taxon>
        <taxon>Pseudonocardiaceae</taxon>
        <taxon>Amycolatopsis</taxon>
    </lineage>
</organism>
<evidence type="ECO:0000313" key="2">
    <source>
        <dbReference type="Proteomes" id="UP001227101"/>
    </source>
</evidence>
<evidence type="ECO:0008006" key="3">
    <source>
        <dbReference type="Google" id="ProtNLM"/>
    </source>
</evidence>
<keyword evidence="2" id="KW-1185">Reference proteome</keyword>
<proteinExistence type="predicted"/>
<dbReference type="PANTHER" id="PTHR37694:SF1">
    <property type="entry name" value="SLR8022 PROTEIN"/>
    <property type="match status" value="1"/>
</dbReference>
<dbReference type="RefSeq" id="WP_285449623.1">
    <property type="nucleotide sequence ID" value="NZ_CP127173.1"/>
</dbReference>
<reference evidence="1 2" key="1">
    <citation type="submission" date="2023-06" db="EMBL/GenBank/DDBJ databases">
        <authorList>
            <person name="Oyuntsetseg B."/>
            <person name="Kim S.B."/>
        </authorList>
    </citation>
    <scope>NUCLEOTIDE SEQUENCE [LARGE SCALE GENOMIC DNA]</scope>
    <source>
        <strain evidence="1 2">2-2</strain>
    </source>
</reference>
<dbReference type="InterPro" id="IPR011051">
    <property type="entry name" value="RmlC_Cupin_sf"/>
</dbReference>
<dbReference type="PANTHER" id="PTHR37694">
    <property type="entry name" value="SLR8022 PROTEIN"/>
    <property type="match status" value="1"/>
</dbReference>
<gene>
    <name evidence="1" type="ORF">QP939_30490</name>
</gene>
<dbReference type="SUPFAM" id="SSF51182">
    <property type="entry name" value="RmlC-like cupins"/>
    <property type="match status" value="1"/>
</dbReference>
<dbReference type="InterPro" id="IPR014710">
    <property type="entry name" value="RmlC-like_jellyroll"/>
</dbReference>
<dbReference type="Proteomes" id="UP001227101">
    <property type="component" value="Chromosome"/>
</dbReference>
<dbReference type="EMBL" id="CP127173">
    <property type="protein sequence ID" value="WIV53233.1"/>
    <property type="molecule type" value="Genomic_DNA"/>
</dbReference>
<dbReference type="Gene3D" id="2.60.120.10">
    <property type="entry name" value="Jelly Rolls"/>
    <property type="match status" value="1"/>
</dbReference>
<accession>A0ABY8XA12</accession>
<sequence>MTVHPDVTQVDAVAAELLGEARTHDARRAARTLVTGTAQRATLIALADGAELAEHDSPPAATLYVVMGRVRLHTHDQSWTLEGGQLVRIPPQRHGLTALADSAVLLTVALH</sequence>
<evidence type="ECO:0000313" key="1">
    <source>
        <dbReference type="EMBL" id="WIV53233.1"/>
    </source>
</evidence>
<protein>
    <recommendedName>
        <fullName evidence="3">LuxR family transcriptional regulator</fullName>
    </recommendedName>
</protein>
<name>A0ABY8XA12_9PSEU</name>